<feature type="transmembrane region" description="Helical" evidence="7">
    <location>
        <begin position="241"/>
        <end position="262"/>
    </location>
</feature>
<dbReference type="PANTHER" id="PTHR43744:SF12">
    <property type="entry name" value="ABC TRANSPORTER PERMEASE PROTEIN MG189-RELATED"/>
    <property type="match status" value="1"/>
</dbReference>
<dbReference type="PROSITE" id="PS50928">
    <property type="entry name" value="ABC_TM1"/>
    <property type="match status" value="1"/>
</dbReference>
<organism evidence="9 10">
    <name type="scientific">Paenibacillus lactis</name>
    <dbReference type="NCBI Taxonomy" id="228574"/>
    <lineage>
        <taxon>Bacteria</taxon>
        <taxon>Bacillati</taxon>
        <taxon>Bacillota</taxon>
        <taxon>Bacilli</taxon>
        <taxon>Bacillales</taxon>
        <taxon>Paenibacillaceae</taxon>
        <taxon>Paenibacillus</taxon>
    </lineage>
</organism>
<evidence type="ECO:0000256" key="6">
    <source>
        <dbReference type="ARBA" id="ARBA00023136"/>
    </source>
</evidence>
<evidence type="ECO:0000256" key="4">
    <source>
        <dbReference type="ARBA" id="ARBA00022692"/>
    </source>
</evidence>
<sequence length="277" mass="30698">MRRPTHMIGMLMVYAILLLTVVTTLLPLVWMITTSIKTPGEVFVYPPKWIPTEFAWSNYTTAWEMAPWNKYFFNTALYTASTVTGVLITSVASGYAFSKLEFKGRKTLFLAYIGTMMVPSQVTIIPVFIILSQMNWVDTYSGLIIPGLTSAFGCFLMRQFITGIPTELIESGLIEGGGHMRILASIVTPLLKPAVATLGIFTFMGTWNNFFWPLIVTNSDELRTVQVGLSSFQNQYGDGDWGAMMAAATMVSAPVLILFLVAQRYFIEGIAMTGIKG</sequence>
<dbReference type="PANTHER" id="PTHR43744">
    <property type="entry name" value="ABC TRANSPORTER PERMEASE PROTEIN MG189-RELATED-RELATED"/>
    <property type="match status" value="1"/>
</dbReference>
<evidence type="ECO:0000313" key="9">
    <source>
        <dbReference type="EMBL" id="MBP1896820.1"/>
    </source>
</evidence>
<reference evidence="9 10" key="1">
    <citation type="submission" date="2021-03" db="EMBL/GenBank/DDBJ databases">
        <title>Genomic Encyclopedia of Type Strains, Phase IV (KMG-IV): sequencing the most valuable type-strain genomes for metagenomic binning, comparative biology and taxonomic classification.</title>
        <authorList>
            <person name="Goeker M."/>
        </authorList>
    </citation>
    <scope>NUCLEOTIDE SEQUENCE [LARGE SCALE GENOMIC DNA]</scope>
    <source>
        <strain evidence="9 10">DSM 15596</strain>
    </source>
</reference>
<dbReference type="SUPFAM" id="SSF161098">
    <property type="entry name" value="MetI-like"/>
    <property type="match status" value="1"/>
</dbReference>
<evidence type="ECO:0000256" key="5">
    <source>
        <dbReference type="ARBA" id="ARBA00022989"/>
    </source>
</evidence>
<keyword evidence="4 7" id="KW-0812">Transmembrane</keyword>
<keyword evidence="2 7" id="KW-0813">Transport</keyword>
<comment type="subcellular location">
    <subcellularLocation>
        <location evidence="1 7">Cell membrane</location>
        <topology evidence="1 7">Multi-pass membrane protein</topology>
    </subcellularLocation>
</comment>
<dbReference type="Proteomes" id="UP000706926">
    <property type="component" value="Unassembled WGS sequence"/>
</dbReference>
<keyword evidence="5 7" id="KW-1133">Transmembrane helix</keyword>
<evidence type="ECO:0000256" key="1">
    <source>
        <dbReference type="ARBA" id="ARBA00004651"/>
    </source>
</evidence>
<feature type="transmembrane region" description="Helical" evidence="7">
    <location>
        <begin position="109"/>
        <end position="131"/>
    </location>
</feature>
<evidence type="ECO:0000256" key="3">
    <source>
        <dbReference type="ARBA" id="ARBA00022475"/>
    </source>
</evidence>
<evidence type="ECO:0000256" key="7">
    <source>
        <dbReference type="RuleBase" id="RU363032"/>
    </source>
</evidence>
<keyword evidence="10" id="KW-1185">Reference proteome</keyword>
<feature type="transmembrane region" description="Helical" evidence="7">
    <location>
        <begin position="12"/>
        <end position="32"/>
    </location>
</feature>
<name>A0ABS4FKM7_9BACL</name>
<dbReference type="Gene3D" id="1.10.3720.10">
    <property type="entry name" value="MetI-like"/>
    <property type="match status" value="1"/>
</dbReference>
<gene>
    <name evidence="9" type="ORF">J2Z18_005961</name>
</gene>
<proteinExistence type="inferred from homology"/>
<keyword evidence="6 7" id="KW-0472">Membrane</keyword>
<dbReference type="RefSeq" id="WP_007131474.1">
    <property type="nucleotide sequence ID" value="NZ_BOSA01000003.1"/>
</dbReference>
<evidence type="ECO:0000259" key="8">
    <source>
        <dbReference type="PROSITE" id="PS50928"/>
    </source>
</evidence>
<feature type="transmembrane region" description="Helical" evidence="7">
    <location>
        <begin position="182"/>
        <end position="204"/>
    </location>
</feature>
<protein>
    <submittedName>
        <fullName evidence="9">ABC-type glycerol-3-phosphate transport system permease component</fullName>
    </submittedName>
</protein>
<dbReference type="EMBL" id="JAGGKI010000031">
    <property type="protein sequence ID" value="MBP1896820.1"/>
    <property type="molecule type" value="Genomic_DNA"/>
</dbReference>
<dbReference type="InterPro" id="IPR035906">
    <property type="entry name" value="MetI-like_sf"/>
</dbReference>
<feature type="transmembrane region" description="Helical" evidence="7">
    <location>
        <begin position="75"/>
        <end position="97"/>
    </location>
</feature>
<keyword evidence="3" id="KW-1003">Cell membrane</keyword>
<accession>A0ABS4FKM7</accession>
<feature type="domain" description="ABC transmembrane type-1" evidence="8">
    <location>
        <begin position="72"/>
        <end position="262"/>
    </location>
</feature>
<evidence type="ECO:0000256" key="2">
    <source>
        <dbReference type="ARBA" id="ARBA00022448"/>
    </source>
</evidence>
<comment type="similarity">
    <text evidence="7">Belongs to the binding-protein-dependent transport system permease family.</text>
</comment>
<evidence type="ECO:0000313" key="10">
    <source>
        <dbReference type="Proteomes" id="UP000706926"/>
    </source>
</evidence>
<dbReference type="GeneID" id="95407802"/>
<dbReference type="InterPro" id="IPR000515">
    <property type="entry name" value="MetI-like"/>
</dbReference>
<dbReference type="CDD" id="cd06261">
    <property type="entry name" value="TM_PBP2"/>
    <property type="match status" value="1"/>
</dbReference>
<feature type="transmembrane region" description="Helical" evidence="7">
    <location>
        <begin position="143"/>
        <end position="161"/>
    </location>
</feature>
<comment type="caution">
    <text evidence="9">The sequence shown here is derived from an EMBL/GenBank/DDBJ whole genome shotgun (WGS) entry which is preliminary data.</text>
</comment>
<dbReference type="Pfam" id="PF00528">
    <property type="entry name" value="BPD_transp_1"/>
    <property type="match status" value="1"/>
</dbReference>